<evidence type="ECO:0000256" key="1">
    <source>
        <dbReference type="ARBA" id="ARBA00001971"/>
    </source>
</evidence>
<gene>
    <name evidence="9" type="ORF">PG997_002921</name>
</gene>
<sequence length="521" mass="58770">MALLDLDLDKTGIALVALAALVLCYSVQAVVTWHRLRHIPGPFLASFSYLWLGKVTRSTRQWHIYRDLPKQYSSSLVRVGPNEISTDDPEIIRKVSAVRSPYGKDSWYDDCGYHVYMGSRFNPYEDTMFTTLDIAAHDKQKAKTASAYSGRDTTALEDGVDDHVKELVALIRRKYLNKEDKGSGGHQESNRLLDFSKIISFFTMDVITRAGFGQEFGYLKSDEDLHDFLRSVRENWSVIAVTLDVPWIRNVLYSNWFLRWFGPRTTDKAGMGKVMAVAEKLVGDRFRPDSKKQRDMLGAFMAHGLTQKECETEGLFMVVAGSDTTASVVRSTMLHLMSSPRIYNKLKREIRKAVDEGRASSPITFEEAKGISYLQAVIYEGLRIRAPAPGLYPKTVPPGGDWIHGKFIPEGTAIGMNAAALTRSKALFGDDADLFRPERFEEVDAAARTKLENLSELVFGYGRTMCAGKPIAFMELNKVYFELLRAFDFQLANPSKPWDSKSYAVWVEENMWVSVTETSST</sequence>
<dbReference type="EMBL" id="JAQQWN010000004">
    <property type="protein sequence ID" value="KAK8087960.1"/>
    <property type="molecule type" value="Genomic_DNA"/>
</dbReference>
<protein>
    <recommendedName>
        <fullName evidence="11">Pisatin demethylase</fullName>
    </recommendedName>
</protein>
<name>A0ABR1WXU8_9PEZI</name>
<dbReference type="PANTHER" id="PTHR24305">
    <property type="entry name" value="CYTOCHROME P450"/>
    <property type="match status" value="1"/>
</dbReference>
<evidence type="ECO:0000313" key="9">
    <source>
        <dbReference type="EMBL" id="KAK8087960.1"/>
    </source>
</evidence>
<reference evidence="9 10" key="1">
    <citation type="submission" date="2023-01" db="EMBL/GenBank/DDBJ databases">
        <title>Analysis of 21 Apiospora genomes using comparative genomics revels a genus with tremendous synthesis potential of carbohydrate active enzymes and secondary metabolites.</title>
        <authorList>
            <person name="Sorensen T."/>
        </authorList>
    </citation>
    <scope>NUCLEOTIDE SEQUENCE [LARGE SCALE GENOMIC DNA]</scope>
    <source>
        <strain evidence="9 10">CBS 114990</strain>
    </source>
</reference>
<evidence type="ECO:0000256" key="3">
    <source>
        <dbReference type="ARBA" id="ARBA00022617"/>
    </source>
</evidence>
<evidence type="ECO:0008006" key="11">
    <source>
        <dbReference type="Google" id="ProtNLM"/>
    </source>
</evidence>
<dbReference type="Proteomes" id="UP001433268">
    <property type="component" value="Unassembled WGS sequence"/>
</dbReference>
<dbReference type="RefSeq" id="XP_066670854.1">
    <property type="nucleotide sequence ID" value="XM_066807236.1"/>
</dbReference>
<evidence type="ECO:0000313" key="10">
    <source>
        <dbReference type="Proteomes" id="UP001433268"/>
    </source>
</evidence>
<dbReference type="InterPro" id="IPR036396">
    <property type="entry name" value="Cyt_P450_sf"/>
</dbReference>
<dbReference type="InterPro" id="IPR050121">
    <property type="entry name" value="Cytochrome_P450_monoxygenase"/>
</dbReference>
<evidence type="ECO:0000256" key="7">
    <source>
        <dbReference type="ARBA" id="ARBA00023033"/>
    </source>
</evidence>
<dbReference type="Pfam" id="PF00067">
    <property type="entry name" value="p450"/>
    <property type="match status" value="1"/>
</dbReference>
<dbReference type="InterPro" id="IPR001128">
    <property type="entry name" value="Cyt_P450"/>
</dbReference>
<keyword evidence="10" id="KW-1185">Reference proteome</keyword>
<dbReference type="PROSITE" id="PS00086">
    <property type="entry name" value="CYTOCHROME_P450"/>
    <property type="match status" value="1"/>
</dbReference>
<keyword evidence="3 8" id="KW-0349">Heme</keyword>
<accession>A0ABR1WXU8</accession>
<dbReference type="PRINTS" id="PR00385">
    <property type="entry name" value="P450"/>
</dbReference>
<dbReference type="InterPro" id="IPR017972">
    <property type="entry name" value="Cyt_P450_CS"/>
</dbReference>
<comment type="similarity">
    <text evidence="2 8">Belongs to the cytochrome P450 family.</text>
</comment>
<organism evidence="9 10">
    <name type="scientific">Apiospora hydei</name>
    <dbReference type="NCBI Taxonomy" id="1337664"/>
    <lineage>
        <taxon>Eukaryota</taxon>
        <taxon>Fungi</taxon>
        <taxon>Dikarya</taxon>
        <taxon>Ascomycota</taxon>
        <taxon>Pezizomycotina</taxon>
        <taxon>Sordariomycetes</taxon>
        <taxon>Xylariomycetidae</taxon>
        <taxon>Amphisphaeriales</taxon>
        <taxon>Apiosporaceae</taxon>
        <taxon>Apiospora</taxon>
    </lineage>
</organism>
<keyword evidence="4 8" id="KW-0479">Metal-binding</keyword>
<dbReference type="PANTHER" id="PTHR24305:SF77">
    <property type="entry name" value="CYTOCHROME P450 MONOOXYGENASE"/>
    <property type="match status" value="1"/>
</dbReference>
<dbReference type="SUPFAM" id="SSF48264">
    <property type="entry name" value="Cytochrome P450"/>
    <property type="match status" value="1"/>
</dbReference>
<keyword evidence="6 8" id="KW-0408">Iron</keyword>
<evidence type="ECO:0000256" key="4">
    <source>
        <dbReference type="ARBA" id="ARBA00022723"/>
    </source>
</evidence>
<comment type="caution">
    <text evidence="9">The sequence shown here is derived from an EMBL/GenBank/DDBJ whole genome shotgun (WGS) entry which is preliminary data.</text>
</comment>
<dbReference type="CDD" id="cd11060">
    <property type="entry name" value="CYP57A1-like"/>
    <property type="match status" value="1"/>
</dbReference>
<dbReference type="Gene3D" id="1.10.630.10">
    <property type="entry name" value="Cytochrome P450"/>
    <property type="match status" value="1"/>
</dbReference>
<keyword evidence="7 8" id="KW-0503">Monooxygenase</keyword>
<proteinExistence type="inferred from homology"/>
<evidence type="ECO:0000256" key="2">
    <source>
        <dbReference type="ARBA" id="ARBA00010617"/>
    </source>
</evidence>
<dbReference type="PRINTS" id="PR00463">
    <property type="entry name" value="EP450I"/>
</dbReference>
<keyword evidence="5 8" id="KW-0560">Oxidoreductase</keyword>
<evidence type="ECO:0000256" key="5">
    <source>
        <dbReference type="ARBA" id="ARBA00023002"/>
    </source>
</evidence>
<comment type="cofactor">
    <cofactor evidence="1">
        <name>heme</name>
        <dbReference type="ChEBI" id="CHEBI:30413"/>
    </cofactor>
</comment>
<dbReference type="GeneID" id="92040296"/>
<dbReference type="InterPro" id="IPR002401">
    <property type="entry name" value="Cyt_P450_E_grp-I"/>
</dbReference>
<evidence type="ECO:0000256" key="6">
    <source>
        <dbReference type="ARBA" id="ARBA00023004"/>
    </source>
</evidence>
<evidence type="ECO:0000256" key="8">
    <source>
        <dbReference type="RuleBase" id="RU000461"/>
    </source>
</evidence>